<dbReference type="InterPro" id="IPR024862">
    <property type="entry name" value="TRPV"/>
</dbReference>
<dbReference type="Proteomes" id="UP000515154">
    <property type="component" value="Unplaced"/>
</dbReference>
<evidence type="ECO:0000256" key="2">
    <source>
        <dbReference type="SAM" id="MobiDB-lite"/>
    </source>
</evidence>
<evidence type="ECO:0000313" key="4">
    <source>
        <dbReference type="RefSeq" id="XP_036354531.1"/>
    </source>
</evidence>
<feature type="region of interest" description="Disordered" evidence="2">
    <location>
        <begin position="80"/>
        <end position="103"/>
    </location>
</feature>
<dbReference type="PANTHER" id="PTHR10582:SF28">
    <property type="entry name" value="NANCHUNG, ISOFORM B"/>
    <property type="match status" value="1"/>
</dbReference>
<dbReference type="KEGG" id="osn:118760999"/>
<dbReference type="PANTHER" id="PTHR10582">
    <property type="entry name" value="TRANSIENT RECEPTOR POTENTIAL ION CHANNEL PROTEIN"/>
    <property type="match status" value="1"/>
</dbReference>
<organism evidence="3 4">
    <name type="scientific">Octopus sinensis</name>
    <name type="common">East Asian common octopus</name>
    <dbReference type="NCBI Taxonomy" id="2607531"/>
    <lineage>
        <taxon>Eukaryota</taxon>
        <taxon>Metazoa</taxon>
        <taxon>Spiralia</taxon>
        <taxon>Lophotrochozoa</taxon>
        <taxon>Mollusca</taxon>
        <taxon>Cephalopoda</taxon>
        <taxon>Coleoidea</taxon>
        <taxon>Octopodiformes</taxon>
        <taxon>Octopoda</taxon>
        <taxon>Incirrata</taxon>
        <taxon>Octopodidae</taxon>
        <taxon>Octopus</taxon>
    </lineage>
</organism>
<dbReference type="RefSeq" id="XP_036354531.1">
    <property type="nucleotide sequence ID" value="XM_036498638.1"/>
</dbReference>
<proteinExistence type="predicted"/>
<reference evidence="4" key="1">
    <citation type="submission" date="2025-08" db="UniProtKB">
        <authorList>
            <consortium name="RefSeq"/>
        </authorList>
    </citation>
    <scope>IDENTIFICATION</scope>
</reference>
<dbReference type="GO" id="GO:0005886">
    <property type="term" value="C:plasma membrane"/>
    <property type="evidence" value="ECO:0007669"/>
    <property type="project" value="TreeGrafter"/>
</dbReference>
<accession>A0A7E6EG48</accession>
<gene>
    <name evidence="4" type="primary">LOC118760999</name>
</gene>
<evidence type="ECO:0000256" key="1">
    <source>
        <dbReference type="ARBA" id="ARBA00022737"/>
    </source>
</evidence>
<protein>
    <submittedName>
        <fullName evidence="4">Uncharacterized protein LOC118760999</fullName>
    </submittedName>
</protein>
<keyword evidence="1" id="KW-0677">Repeat</keyword>
<sequence length="210" mass="23991">MGVKLSKVPLGVKAQANTTGMKLYKLVDLKGGGELVECMKNMKDHNELDKKIIKDVTPFLYNGGSGKKLHISEFIKKRNEERGGKKPISSKENQGKRFLQKNKTDEEVADDPKMYRHVCWKFDELGTVGETILHMCLLNSTSTHADLAKRLIRLFPVLINDIYQSEEYYGKLFLFSSYLLFFLCPKKLYRHEGIPDVNPVVYTSILLLTS</sequence>
<name>A0A7E6EG48_9MOLL</name>
<dbReference type="GO" id="GO:0098703">
    <property type="term" value="P:calcium ion import across plasma membrane"/>
    <property type="evidence" value="ECO:0007669"/>
    <property type="project" value="TreeGrafter"/>
</dbReference>
<evidence type="ECO:0000313" key="3">
    <source>
        <dbReference type="Proteomes" id="UP000515154"/>
    </source>
</evidence>
<dbReference type="GO" id="GO:0005262">
    <property type="term" value="F:calcium channel activity"/>
    <property type="evidence" value="ECO:0007669"/>
    <property type="project" value="TreeGrafter"/>
</dbReference>
<keyword evidence="3" id="KW-1185">Reference proteome</keyword>
<feature type="non-terminal residue" evidence="4">
    <location>
        <position position="210"/>
    </location>
</feature>
<dbReference type="AlphaFoldDB" id="A0A7E6EG48"/>